<dbReference type="AlphaFoldDB" id="A0A914DHP7"/>
<protein>
    <submittedName>
        <fullName evidence="2">Uncharacterized protein</fullName>
    </submittedName>
</protein>
<reference evidence="2" key="1">
    <citation type="submission" date="2022-11" db="UniProtKB">
        <authorList>
            <consortium name="WormBaseParasite"/>
        </authorList>
    </citation>
    <scope>IDENTIFICATION</scope>
</reference>
<sequence>MGFNVNMLEVSPAIISVTGCNFAGKCATSNQLTIETPTENAQYSVQILGIPDNPLPSLRISMMSNSEFVLCNSSQDDTTLINITV</sequence>
<organism evidence="1 2">
    <name type="scientific">Acrobeloides nanus</name>
    <dbReference type="NCBI Taxonomy" id="290746"/>
    <lineage>
        <taxon>Eukaryota</taxon>
        <taxon>Metazoa</taxon>
        <taxon>Ecdysozoa</taxon>
        <taxon>Nematoda</taxon>
        <taxon>Chromadorea</taxon>
        <taxon>Rhabditida</taxon>
        <taxon>Tylenchina</taxon>
        <taxon>Cephalobomorpha</taxon>
        <taxon>Cephaloboidea</taxon>
        <taxon>Cephalobidae</taxon>
        <taxon>Acrobeloides</taxon>
    </lineage>
</organism>
<evidence type="ECO:0000313" key="2">
    <source>
        <dbReference type="WBParaSite" id="ACRNAN_scaffold27293.g29322.t1"/>
    </source>
</evidence>
<accession>A0A914DHP7</accession>
<dbReference type="WBParaSite" id="ACRNAN_scaffold27293.g29322.t1">
    <property type="protein sequence ID" value="ACRNAN_scaffold27293.g29322.t1"/>
    <property type="gene ID" value="ACRNAN_scaffold27293.g29322"/>
</dbReference>
<dbReference type="Proteomes" id="UP000887540">
    <property type="component" value="Unplaced"/>
</dbReference>
<evidence type="ECO:0000313" key="1">
    <source>
        <dbReference type="Proteomes" id="UP000887540"/>
    </source>
</evidence>
<proteinExistence type="predicted"/>
<keyword evidence="1" id="KW-1185">Reference proteome</keyword>
<name>A0A914DHP7_9BILA</name>